<dbReference type="EMBL" id="AFZC02000003">
    <property type="protein sequence ID" value="EHL10739.1"/>
    <property type="molecule type" value="Genomic_DNA"/>
</dbReference>
<dbReference type="GO" id="GO:0007155">
    <property type="term" value="P:cell adhesion"/>
    <property type="evidence" value="ECO:0007669"/>
    <property type="project" value="InterPro"/>
</dbReference>
<dbReference type="InterPro" id="IPR003481">
    <property type="entry name" value="FliD_N"/>
</dbReference>
<feature type="region of interest" description="Disordered" evidence="6">
    <location>
        <begin position="637"/>
        <end position="656"/>
    </location>
</feature>
<dbReference type="STRING" id="796943.HMPREF9625_00935"/>
<feature type="domain" description="Flagellar hook-associated protein 2 C-terminal" evidence="8">
    <location>
        <begin position="595"/>
        <end position="835"/>
    </location>
</feature>
<evidence type="ECO:0000313" key="9">
    <source>
        <dbReference type="EMBL" id="EHL10739.1"/>
    </source>
</evidence>
<evidence type="ECO:0000256" key="4">
    <source>
        <dbReference type="ARBA" id="ARBA00023143"/>
    </source>
</evidence>
<dbReference type="RefSeq" id="WP_009534791.1">
    <property type="nucleotide sequence ID" value="NZ_KE148312.1"/>
</dbReference>
<sequence>MGSLTMGATQGSSGIGNTSLRGFGGMSSGLDRDALIEQMTKGTQAKLTKARQESTRIEWKRDAFRSLSDKTLDLQDDFLSYSSRYSLKNSELYSTNMVDARGDSSATKFITARGASEMSKNLKIAAVTKLATAESVVSDVKGSVTAIKTGISLNAMSGAKKAKISNLKGTSLQFGNYDTTGAFTEKTRFTFPASYTDENGKTVEIDYTGDKQKLVEDLNKAAKQAGVKLGEHQDLKFKYNPGATPGNDFISIEGSSNYVIKTESSALEALGYEAGHPGATSTGSGSAAYGLGLNHFNAGTAAAHKFTQKSLKETDYLDYLADKKISISFGATRKDVSILTEQQLNQIKTASTDPSTRLNAVKAAMQENIDHAFGNGKIRVDRDTDHLTLNSVNGKDTVTVNAADKIERDNLGIQEGSSNRVSVSSSIMSNLDKLGLGSFSGNKAALNTALSHLKINGKEVKGLSSDMTVSEMLRKINDAEVGVRASYMEGSGRFVLVSSETGSGRTIDLGNASDPNNVAAKIFGVTASGGGQINHGEDAELVYNYGNGINEIAHSSSNTFNIDGLEITASGKFGVEFDPSGNPVTRPDGSYNYDSSKTVSFSSKANVEKAATNMKKFIEKYNELVSEVNSAVRTRREKGVDPLTEEQKKQMSETSIENWEKKAKQGVLYGESSIRNYSMSLSSVMTKMMGDLEKAGLSYTDMEEAGITMSSDFQDGGKLVFDEEKFKKAMETHPEKIEKMMTGYHGSKGLVKIVEETVTPYATRFSSKNGGSYGELIKQAGSNRMSYTNLSSVMHEKLKENAEKIEKIKALLSTEQDRYIKQFSQLEQLISKMNAQASYLSGLNN</sequence>
<dbReference type="GO" id="GO:0009424">
    <property type="term" value="C:bacterial-type flagellum hook"/>
    <property type="evidence" value="ECO:0007669"/>
    <property type="project" value="UniProtKB-UniRule"/>
</dbReference>
<comment type="caution">
    <text evidence="9">The sequence shown here is derived from an EMBL/GenBank/DDBJ whole genome shotgun (WGS) entry which is preliminary data.</text>
</comment>
<evidence type="ECO:0000256" key="1">
    <source>
        <dbReference type="ARBA" id="ARBA00009764"/>
    </source>
</evidence>
<keyword evidence="4 5" id="KW-0975">Bacterial flagellum</keyword>
<organism evidence="9 10">
    <name type="scientific">Oribacterium parvum ACB1</name>
    <dbReference type="NCBI Taxonomy" id="796943"/>
    <lineage>
        <taxon>Bacteria</taxon>
        <taxon>Bacillati</taxon>
        <taxon>Bacillota</taxon>
        <taxon>Clostridia</taxon>
        <taxon>Lachnospirales</taxon>
        <taxon>Lachnospiraceae</taxon>
        <taxon>Oribacterium</taxon>
    </lineage>
</organism>
<evidence type="ECO:0000313" key="10">
    <source>
        <dbReference type="Proteomes" id="UP000018461"/>
    </source>
</evidence>
<evidence type="ECO:0000256" key="5">
    <source>
        <dbReference type="RuleBase" id="RU362066"/>
    </source>
</evidence>
<dbReference type="AlphaFoldDB" id="G9WNK2"/>
<dbReference type="PANTHER" id="PTHR30288">
    <property type="entry name" value="FLAGELLAR CAP/ASSEMBLY PROTEIN FLID"/>
    <property type="match status" value="1"/>
</dbReference>
<evidence type="ECO:0000259" key="8">
    <source>
        <dbReference type="Pfam" id="PF07195"/>
    </source>
</evidence>
<comment type="subunit">
    <text evidence="2 5">Homopentamer.</text>
</comment>
<feature type="compositionally biased region" description="Basic and acidic residues" evidence="6">
    <location>
        <begin position="637"/>
        <end position="651"/>
    </location>
</feature>
<comment type="function">
    <text evidence="5">Required for morphogenesis and for the elongation of the flagellar filament by facilitating polymerization of the flagellin monomers at the tip of growing filament. Forms a capping structure, which prevents flagellin subunits (transported through the central channel of the flagellum) from leaking out without polymerization at the distal end.</text>
</comment>
<protein>
    <recommendedName>
        <fullName evidence="5">Flagellar hook-associated protein 2</fullName>
        <shortName evidence="5">HAP2</shortName>
    </recommendedName>
    <alternativeName>
        <fullName evidence="5">Flagellar cap protein</fullName>
    </alternativeName>
</protein>
<evidence type="ECO:0000256" key="6">
    <source>
        <dbReference type="SAM" id="MobiDB-lite"/>
    </source>
</evidence>
<dbReference type="PATRIC" id="fig|796943.3.peg.1352"/>
<comment type="subcellular location">
    <subcellularLocation>
        <location evidence="5">Secreted</location>
    </subcellularLocation>
    <subcellularLocation>
        <location evidence="5">Bacterial flagellum</location>
    </subcellularLocation>
</comment>
<comment type="similarity">
    <text evidence="1 5">Belongs to the FliD family.</text>
</comment>
<evidence type="ECO:0000256" key="3">
    <source>
        <dbReference type="ARBA" id="ARBA00023054"/>
    </source>
</evidence>
<dbReference type="Pfam" id="PF02465">
    <property type="entry name" value="FliD_N"/>
    <property type="match status" value="1"/>
</dbReference>
<reference evidence="9" key="1">
    <citation type="submission" date="2011-08" db="EMBL/GenBank/DDBJ databases">
        <authorList>
            <consortium name="The Broad Institute Genome Sequencing Platform"/>
            <person name="Earl A."/>
            <person name="Ward D."/>
            <person name="Feldgarden M."/>
            <person name="Gevers D."/>
            <person name="Sizova M."/>
            <person name="Hazen A."/>
            <person name="Epstein S."/>
            <person name="Young S.K."/>
            <person name="Zeng Q."/>
            <person name="Gargeya S."/>
            <person name="Fitzgerald M."/>
            <person name="Haas B."/>
            <person name="Abouelleil A."/>
            <person name="Alvarado L."/>
            <person name="Arachchi H.M."/>
            <person name="Berlin A."/>
            <person name="Brown A."/>
            <person name="Chapman S.B."/>
            <person name="Chen Z."/>
            <person name="Dunbar C."/>
            <person name="Freedman E."/>
            <person name="Gearin G."/>
            <person name="Gellesch M."/>
            <person name="Goldberg J."/>
            <person name="Griggs A."/>
            <person name="Gujja S."/>
            <person name="Heiman D."/>
            <person name="Howarth C."/>
            <person name="Larson L."/>
            <person name="Lui A."/>
            <person name="MacDonald P.J.P."/>
            <person name="Montmayeur A."/>
            <person name="Murphy C."/>
            <person name="Neiman D."/>
            <person name="Pearson M."/>
            <person name="Priest M."/>
            <person name="Roberts A."/>
            <person name="Saif S."/>
            <person name="Shea T."/>
            <person name="Shenoy N."/>
            <person name="Sisk P."/>
            <person name="Stolte C."/>
            <person name="Sykes S."/>
            <person name="Wortman J."/>
            <person name="Nusbaum C."/>
            <person name="Birren B."/>
        </authorList>
    </citation>
    <scope>NUCLEOTIDE SEQUENCE [LARGE SCALE GENOMIC DNA]</scope>
    <source>
        <strain evidence="9">ACB1</strain>
    </source>
</reference>
<dbReference type="Pfam" id="PF07195">
    <property type="entry name" value="FliD_C"/>
    <property type="match status" value="1"/>
</dbReference>
<reference evidence="9" key="2">
    <citation type="submission" date="2013-03" db="EMBL/GenBank/DDBJ databases">
        <title>The Genome Sequence of Oribacterium sp. ACB1.</title>
        <authorList>
            <consortium name="The Broad Institute Genomics Platform"/>
            <consortium name="The Broad Institute Genome Sequencing Center for Infectious Disease"/>
            <person name="Earl A."/>
            <person name="Ward D."/>
            <person name="Feldgarden M."/>
            <person name="Gevers D."/>
            <person name="Sizova M."/>
            <person name="Hazen A."/>
            <person name="Epstein S."/>
            <person name="Walker B."/>
            <person name="Young S."/>
            <person name="Zeng Q."/>
            <person name="Gargeya S."/>
            <person name="Fitzgerald M."/>
            <person name="Haas B."/>
            <person name="Abouelleil A."/>
            <person name="Allen A.W."/>
            <person name="Alvarado L."/>
            <person name="Arachchi H.M."/>
            <person name="Berlin A.M."/>
            <person name="Chapman S.B."/>
            <person name="Gainer-Dewar J."/>
            <person name="Goldberg J."/>
            <person name="Griggs A."/>
            <person name="Gujja S."/>
            <person name="Hansen M."/>
            <person name="Howarth C."/>
            <person name="Imamovic A."/>
            <person name="Ireland A."/>
            <person name="Larimer J."/>
            <person name="McCowan C."/>
            <person name="Murphy C."/>
            <person name="Pearson M."/>
            <person name="Poon T.W."/>
            <person name="Priest M."/>
            <person name="Roberts A."/>
            <person name="Saif S."/>
            <person name="Shea T."/>
            <person name="Sisk P."/>
            <person name="Sykes S."/>
            <person name="Wortman J."/>
            <person name="Nusbaum C."/>
            <person name="Birren B."/>
        </authorList>
    </citation>
    <scope>NUCLEOTIDE SEQUENCE [LARGE SCALE GENOMIC DNA]</scope>
    <source>
        <strain evidence="9">ACB1</strain>
    </source>
</reference>
<evidence type="ECO:0000259" key="7">
    <source>
        <dbReference type="Pfam" id="PF02465"/>
    </source>
</evidence>
<proteinExistence type="inferred from homology"/>
<keyword evidence="5" id="KW-0964">Secreted</keyword>
<keyword evidence="10" id="KW-1185">Reference proteome</keyword>
<feature type="region of interest" description="Disordered" evidence="6">
    <location>
        <begin position="1"/>
        <end position="20"/>
    </location>
</feature>
<dbReference type="Proteomes" id="UP000018461">
    <property type="component" value="Unassembled WGS sequence"/>
</dbReference>
<dbReference type="GO" id="GO:0009421">
    <property type="term" value="C:bacterial-type flagellum filament cap"/>
    <property type="evidence" value="ECO:0007669"/>
    <property type="project" value="InterPro"/>
</dbReference>
<dbReference type="GO" id="GO:0005576">
    <property type="term" value="C:extracellular region"/>
    <property type="evidence" value="ECO:0007669"/>
    <property type="project" value="UniProtKB-SubCell"/>
</dbReference>
<evidence type="ECO:0000256" key="2">
    <source>
        <dbReference type="ARBA" id="ARBA00011255"/>
    </source>
</evidence>
<dbReference type="PANTHER" id="PTHR30288:SF0">
    <property type="entry name" value="FLAGELLAR HOOK-ASSOCIATED PROTEIN 2"/>
    <property type="match status" value="1"/>
</dbReference>
<name>G9WNK2_9FIRM</name>
<dbReference type="GO" id="GO:0071973">
    <property type="term" value="P:bacterial-type flagellum-dependent cell motility"/>
    <property type="evidence" value="ECO:0007669"/>
    <property type="project" value="TreeGrafter"/>
</dbReference>
<dbReference type="InterPro" id="IPR040026">
    <property type="entry name" value="FliD"/>
</dbReference>
<dbReference type="HOGENOM" id="CLU_015182_0_0_9"/>
<accession>G9WNK2</accession>
<feature type="domain" description="Flagellar hook-associated protein 2 N-terminal" evidence="7">
    <location>
        <begin position="28"/>
        <end position="133"/>
    </location>
</feature>
<gene>
    <name evidence="9" type="ORF">HMPREF9625_00935</name>
</gene>
<keyword evidence="3" id="KW-0175">Coiled coil</keyword>
<dbReference type="InterPro" id="IPR010809">
    <property type="entry name" value="FliD_C"/>
</dbReference>